<organism evidence="1 2">
    <name type="scientific">Timema podura</name>
    <name type="common">Walking stick</name>
    <dbReference type="NCBI Taxonomy" id="61482"/>
    <lineage>
        <taxon>Eukaryota</taxon>
        <taxon>Metazoa</taxon>
        <taxon>Ecdysozoa</taxon>
        <taxon>Arthropoda</taxon>
        <taxon>Hexapoda</taxon>
        <taxon>Insecta</taxon>
        <taxon>Pterygota</taxon>
        <taxon>Neoptera</taxon>
        <taxon>Polyneoptera</taxon>
        <taxon>Phasmatodea</taxon>
        <taxon>Timematodea</taxon>
        <taxon>Timematoidea</taxon>
        <taxon>Timematidae</taxon>
        <taxon>Timema</taxon>
    </lineage>
</organism>
<proteinExistence type="predicted"/>
<name>A0ABN7P2K6_TIMPD</name>
<evidence type="ECO:0000313" key="2">
    <source>
        <dbReference type="Proteomes" id="UP001153148"/>
    </source>
</evidence>
<sequence length="29" mass="3567">MCVTTALEFPTRTRWTLIMIWWEMPVIQI</sequence>
<comment type="caution">
    <text evidence="1">The sequence shown here is derived from an EMBL/GenBank/DDBJ whole genome shotgun (WGS) entry which is preliminary data.</text>
</comment>
<protein>
    <submittedName>
        <fullName evidence="1">Uncharacterized protein</fullName>
    </submittedName>
</protein>
<accession>A0ABN7P2K6</accession>
<gene>
    <name evidence="1" type="ORF">TPAB3V08_LOCUS6628</name>
</gene>
<dbReference type="Proteomes" id="UP001153148">
    <property type="component" value="Unassembled WGS sequence"/>
</dbReference>
<keyword evidence="2" id="KW-1185">Reference proteome</keyword>
<evidence type="ECO:0000313" key="1">
    <source>
        <dbReference type="EMBL" id="CAG2059667.1"/>
    </source>
</evidence>
<dbReference type="EMBL" id="CAJPIN010010218">
    <property type="protein sequence ID" value="CAG2059667.1"/>
    <property type="molecule type" value="Genomic_DNA"/>
</dbReference>
<reference evidence="1" key="1">
    <citation type="submission" date="2021-03" db="EMBL/GenBank/DDBJ databases">
        <authorList>
            <person name="Tran Van P."/>
        </authorList>
    </citation>
    <scope>NUCLEOTIDE SEQUENCE</scope>
</reference>